<protein>
    <submittedName>
        <fullName evidence="2">Uncharacterized protein</fullName>
    </submittedName>
</protein>
<evidence type="ECO:0000256" key="1">
    <source>
        <dbReference type="SAM" id="MobiDB-lite"/>
    </source>
</evidence>
<accession>A0A1W0WI21</accession>
<feature type="compositionally biased region" description="Polar residues" evidence="1">
    <location>
        <begin position="43"/>
        <end position="53"/>
    </location>
</feature>
<dbReference type="AlphaFoldDB" id="A0A1W0WI21"/>
<keyword evidence="3" id="KW-1185">Reference proteome</keyword>
<feature type="region of interest" description="Disordered" evidence="1">
    <location>
        <begin position="1"/>
        <end position="24"/>
    </location>
</feature>
<comment type="caution">
    <text evidence="2">The sequence shown here is derived from an EMBL/GenBank/DDBJ whole genome shotgun (WGS) entry which is preliminary data.</text>
</comment>
<gene>
    <name evidence="2" type="ORF">BV898_10984</name>
</gene>
<proteinExistence type="predicted"/>
<evidence type="ECO:0000313" key="3">
    <source>
        <dbReference type="Proteomes" id="UP000192578"/>
    </source>
</evidence>
<feature type="compositionally biased region" description="Low complexity" evidence="1">
    <location>
        <begin position="60"/>
        <end position="90"/>
    </location>
</feature>
<dbReference type="EMBL" id="MTYJ01000098">
    <property type="protein sequence ID" value="OQV14836.1"/>
    <property type="molecule type" value="Genomic_DNA"/>
</dbReference>
<dbReference type="Proteomes" id="UP000192578">
    <property type="component" value="Unassembled WGS sequence"/>
</dbReference>
<organism evidence="2 3">
    <name type="scientific">Hypsibius exemplaris</name>
    <name type="common">Freshwater tardigrade</name>
    <dbReference type="NCBI Taxonomy" id="2072580"/>
    <lineage>
        <taxon>Eukaryota</taxon>
        <taxon>Metazoa</taxon>
        <taxon>Ecdysozoa</taxon>
        <taxon>Tardigrada</taxon>
        <taxon>Eutardigrada</taxon>
        <taxon>Parachela</taxon>
        <taxon>Hypsibioidea</taxon>
        <taxon>Hypsibiidae</taxon>
        <taxon>Hypsibius</taxon>
    </lineage>
</organism>
<sequence>MCNSGKKQLQLHFNSGPTPGKSNFQLHFNLREKAIPTPLQLRGKSNSNSTLTAGQLRWINSNSTSTPGKSNSNSTSTPTPGKSNSNSTSTPANSGWINSELLISQFHWNCDIRFDF</sequence>
<evidence type="ECO:0000313" key="2">
    <source>
        <dbReference type="EMBL" id="OQV14836.1"/>
    </source>
</evidence>
<reference evidence="3" key="1">
    <citation type="submission" date="2017-01" db="EMBL/GenBank/DDBJ databases">
        <title>Comparative genomics of anhydrobiosis in the tardigrade Hypsibius dujardini.</title>
        <authorList>
            <person name="Yoshida Y."/>
            <person name="Koutsovoulos G."/>
            <person name="Laetsch D."/>
            <person name="Stevens L."/>
            <person name="Kumar S."/>
            <person name="Horikawa D."/>
            <person name="Ishino K."/>
            <person name="Komine S."/>
            <person name="Tomita M."/>
            <person name="Blaxter M."/>
            <person name="Arakawa K."/>
        </authorList>
    </citation>
    <scope>NUCLEOTIDE SEQUENCE [LARGE SCALE GENOMIC DNA]</scope>
    <source>
        <strain evidence="3">Z151</strain>
    </source>
</reference>
<feature type="region of interest" description="Disordered" evidence="1">
    <location>
        <begin position="37"/>
        <end position="94"/>
    </location>
</feature>
<name>A0A1W0WI21_HYPEX</name>